<comment type="similarity">
    <text evidence="1">Belongs to the FAM83 family.</text>
</comment>
<dbReference type="Proteomes" id="UP000424527">
    <property type="component" value="Unassembled WGS sequence"/>
</dbReference>
<reference evidence="4 5" key="1">
    <citation type="submission" date="2019-07" db="EMBL/GenBank/DDBJ databases">
        <title>Chromosome genome assembly for large yellow croaker.</title>
        <authorList>
            <person name="Xiao S."/>
        </authorList>
    </citation>
    <scope>NUCLEOTIDE SEQUENCE [LARGE SCALE GENOMIC DNA]</scope>
    <source>
        <strain evidence="4">JMULYC20181020</strain>
        <tissue evidence="4">Muscle</tissue>
    </source>
</reference>
<keyword evidence="5" id="KW-1185">Reference proteome</keyword>
<evidence type="ECO:0000313" key="5">
    <source>
        <dbReference type="Proteomes" id="UP000424527"/>
    </source>
</evidence>
<evidence type="ECO:0000259" key="3">
    <source>
        <dbReference type="Pfam" id="PF07894"/>
    </source>
</evidence>
<dbReference type="InterPro" id="IPR012461">
    <property type="entry name" value="SACK1"/>
</dbReference>
<organism evidence="4 5">
    <name type="scientific">Larimichthys crocea</name>
    <name type="common">Large yellow croaker</name>
    <name type="synonym">Pseudosciaena crocea</name>
    <dbReference type="NCBI Taxonomy" id="215358"/>
    <lineage>
        <taxon>Eukaryota</taxon>
        <taxon>Metazoa</taxon>
        <taxon>Chordata</taxon>
        <taxon>Craniata</taxon>
        <taxon>Vertebrata</taxon>
        <taxon>Euteleostomi</taxon>
        <taxon>Actinopterygii</taxon>
        <taxon>Neopterygii</taxon>
        <taxon>Teleostei</taxon>
        <taxon>Neoteleostei</taxon>
        <taxon>Acanthomorphata</taxon>
        <taxon>Eupercaria</taxon>
        <taxon>Sciaenidae</taxon>
        <taxon>Larimichthys</taxon>
    </lineage>
</organism>
<dbReference type="InterPro" id="IPR050944">
    <property type="entry name" value="FAM83"/>
</dbReference>
<dbReference type="AlphaFoldDB" id="A0A6G0IAV8"/>
<dbReference type="PANTHER" id="PTHR16181:SF29">
    <property type="entry name" value="PROTEIN FAM83A-RELATED"/>
    <property type="match status" value="1"/>
</dbReference>
<dbReference type="Pfam" id="PF07894">
    <property type="entry name" value="SACK1"/>
    <property type="match status" value="1"/>
</dbReference>
<gene>
    <name evidence="4" type="ORF">D5F01_LYC12359</name>
</gene>
<sequence>MDASSVSVLSYRRSKPMGKVRRRVQDLRIPSSSSHRDLIACRPTLDLSHNESARLAADSLLTRGLEGYHEVLDAEGEVDFLSEPEKIYCLKNGLDGITADPGASDDDDKEAESSSAESQCATRCPASDPTVTSLDLKRVKDLKRTDRVLDESDVEVYFQSDSRAAGMKDMVREFIRKATMALAIVMDSFSDVELLCDLLEASRRRNVSIHLLLDHLNLNLFIRMWQDLNLNSKNFPKLSVRSIEGQTYCAKTGRRLTGQIAESFIITDWTEVLTGSYSFSWLSWQVHRSLAVLVKGTAVIPFHQEFQRLNSSSKPVTDFVTYITVPHTLPQYNTSQAAQNDHANVTKRSKDWPPVSSNPPKRALVWATNKSAAPRKQKAASEAPPTTPNYRGSRFKFRTNNHGYSS</sequence>
<comment type="caution">
    <text evidence="4">The sequence shown here is derived from an EMBL/GenBank/DDBJ whole genome shotgun (WGS) entry which is preliminary data.</text>
</comment>
<feature type="region of interest" description="Disordered" evidence="2">
    <location>
        <begin position="338"/>
        <end position="406"/>
    </location>
</feature>
<feature type="region of interest" description="Disordered" evidence="2">
    <location>
        <begin position="99"/>
        <end position="128"/>
    </location>
</feature>
<dbReference type="SUPFAM" id="SSF56024">
    <property type="entry name" value="Phospholipase D/nuclease"/>
    <property type="match status" value="1"/>
</dbReference>
<dbReference type="GO" id="GO:0019901">
    <property type="term" value="F:protein kinase binding"/>
    <property type="evidence" value="ECO:0007669"/>
    <property type="project" value="TreeGrafter"/>
</dbReference>
<evidence type="ECO:0000313" key="4">
    <source>
        <dbReference type="EMBL" id="KAE8288487.1"/>
    </source>
</evidence>
<name>A0A6G0IAV8_LARCR</name>
<dbReference type="Gene3D" id="3.30.870.10">
    <property type="entry name" value="Endonuclease Chain A"/>
    <property type="match status" value="1"/>
</dbReference>
<dbReference type="PANTHER" id="PTHR16181">
    <property type="entry name" value="PROTEIN FAM83A-RELATED"/>
    <property type="match status" value="1"/>
</dbReference>
<evidence type="ECO:0000256" key="1">
    <source>
        <dbReference type="ARBA" id="ARBA00006937"/>
    </source>
</evidence>
<dbReference type="EMBL" id="REGW02000012">
    <property type="protein sequence ID" value="KAE8288487.1"/>
    <property type="molecule type" value="Genomic_DNA"/>
</dbReference>
<feature type="domain" description="Scaffolding anchor of CK1" evidence="3">
    <location>
        <begin position="44"/>
        <end position="315"/>
    </location>
</feature>
<protein>
    <submittedName>
        <fullName evidence="4">Protein FAM83A</fullName>
    </submittedName>
</protein>
<evidence type="ECO:0000256" key="2">
    <source>
        <dbReference type="SAM" id="MobiDB-lite"/>
    </source>
</evidence>
<proteinExistence type="inferred from homology"/>
<dbReference type="GO" id="GO:0007173">
    <property type="term" value="P:epidermal growth factor receptor signaling pathway"/>
    <property type="evidence" value="ECO:0007669"/>
    <property type="project" value="TreeGrafter"/>
</dbReference>
<accession>A0A6G0IAV8</accession>